<dbReference type="OrthoDB" id="434647at2759"/>
<evidence type="ECO:0000256" key="1">
    <source>
        <dbReference type="RuleBase" id="RU362006"/>
    </source>
</evidence>
<feature type="region of interest" description="Disordered" evidence="2">
    <location>
        <begin position="207"/>
        <end position="228"/>
    </location>
</feature>
<feature type="transmembrane region" description="Helical" evidence="1">
    <location>
        <begin position="6"/>
        <end position="24"/>
    </location>
</feature>
<reference evidence="4" key="1">
    <citation type="submission" date="2025-08" db="UniProtKB">
        <authorList>
            <consortium name="RefSeq"/>
        </authorList>
    </citation>
    <scope>IDENTIFICATION</scope>
    <source>
        <strain evidence="4">15085-1641.00</strain>
        <tissue evidence="4">Whole body</tissue>
    </source>
</reference>
<sequence>MCFFGIVTRILIIVFGILLPARYTHKALGTNELIEWAKYWIVYAWLVIIELFGDAFFNWLPLYMETKLLLVLWLVISAPQASVWVFDAILNPLMKRYMPRIDYFLMHGKRNMLGDAINYITKLCVHFLDTVLPFVTHLCRRQSMMPAQNDMNVADLAAAASNPSFHERDTNEDTFNGPMCNTHSNTTIAEQKKFSNLSLPDLNAKLPNKPNRAPRIPQNRPPFVQDISNDESCQYEDPLAGMEDLMKCNEMQTHAMPMRKDIRRRI</sequence>
<dbReference type="RefSeq" id="XP_023173505.2">
    <property type="nucleotide sequence ID" value="XM_023317737.2"/>
</dbReference>
<keyword evidence="4" id="KW-0675">Receptor</keyword>
<proteinExistence type="inferred from homology"/>
<organism evidence="3 4">
    <name type="scientific">Drosophila hydei</name>
    <name type="common">Fruit fly</name>
    <dbReference type="NCBI Taxonomy" id="7224"/>
    <lineage>
        <taxon>Eukaryota</taxon>
        <taxon>Metazoa</taxon>
        <taxon>Ecdysozoa</taxon>
        <taxon>Arthropoda</taxon>
        <taxon>Hexapoda</taxon>
        <taxon>Insecta</taxon>
        <taxon>Pterygota</taxon>
        <taxon>Neoptera</taxon>
        <taxon>Endopterygota</taxon>
        <taxon>Diptera</taxon>
        <taxon>Brachycera</taxon>
        <taxon>Muscomorpha</taxon>
        <taxon>Ephydroidea</taxon>
        <taxon>Drosophilidae</taxon>
        <taxon>Drosophila</taxon>
    </lineage>
</organism>
<gene>
    <name evidence="4" type="primary">LOC111601239</name>
</gene>
<evidence type="ECO:0000313" key="3">
    <source>
        <dbReference type="Proteomes" id="UP000504633"/>
    </source>
</evidence>
<comment type="subcellular location">
    <subcellularLocation>
        <location evidence="1">Membrane</location>
        <topology evidence="1">Multi-pass membrane protein</topology>
    </subcellularLocation>
</comment>
<feature type="transmembrane region" description="Helical" evidence="1">
    <location>
        <begin position="69"/>
        <end position="90"/>
    </location>
</feature>
<dbReference type="GO" id="GO:0005789">
    <property type="term" value="C:endoplasmic reticulum membrane"/>
    <property type="evidence" value="ECO:0007669"/>
    <property type="project" value="TreeGrafter"/>
</dbReference>
<protein>
    <recommendedName>
        <fullName evidence="1">Receptor expression-enhancing protein</fullName>
    </recommendedName>
</protein>
<name>A0A6J1M394_DROHY</name>
<keyword evidence="1" id="KW-0472">Membrane</keyword>
<dbReference type="GO" id="GO:0071782">
    <property type="term" value="C:endoplasmic reticulum tubular network"/>
    <property type="evidence" value="ECO:0007669"/>
    <property type="project" value="TreeGrafter"/>
</dbReference>
<dbReference type="PANTHER" id="PTHR12300">
    <property type="entry name" value="HVA22-LIKE PROTEINS"/>
    <property type="match status" value="1"/>
</dbReference>
<accession>A0A6J1M394</accession>
<dbReference type="Pfam" id="PF03134">
    <property type="entry name" value="TB2_DP1_HVA22"/>
    <property type="match status" value="1"/>
</dbReference>
<dbReference type="GO" id="GO:0008017">
    <property type="term" value="F:microtubule binding"/>
    <property type="evidence" value="ECO:0007669"/>
    <property type="project" value="TreeGrafter"/>
</dbReference>
<keyword evidence="1" id="KW-0812">Transmembrane</keyword>
<dbReference type="GeneID" id="111601239"/>
<comment type="similarity">
    <text evidence="1">Belongs to the DP1 family.</text>
</comment>
<dbReference type="InterPro" id="IPR004345">
    <property type="entry name" value="TB2_DP1_HVA22"/>
</dbReference>
<dbReference type="PANTHER" id="PTHR12300:SF117">
    <property type="entry name" value="LP05237P-RELATED"/>
    <property type="match status" value="1"/>
</dbReference>
<dbReference type="KEGG" id="dhe:111601239"/>
<evidence type="ECO:0000313" key="4">
    <source>
        <dbReference type="RefSeq" id="XP_023173505.2"/>
    </source>
</evidence>
<dbReference type="Proteomes" id="UP000504633">
    <property type="component" value="Unplaced"/>
</dbReference>
<dbReference type="GO" id="GO:0071786">
    <property type="term" value="P:endoplasmic reticulum tubular network organization"/>
    <property type="evidence" value="ECO:0007669"/>
    <property type="project" value="TreeGrafter"/>
</dbReference>
<keyword evidence="1" id="KW-1133">Transmembrane helix</keyword>
<evidence type="ECO:0000256" key="2">
    <source>
        <dbReference type="SAM" id="MobiDB-lite"/>
    </source>
</evidence>
<dbReference type="AlphaFoldDB" id="A0A6J1M394"/>
<feature type="transmembrane region" description="Helical" evidence="1">
    <location>
        <begin position="36"/>
        <end position="57"/>
    </location>
</feature>
<keyword evidence="3" id="KW-1185">Reference proteome</keyword>
<dbReference type="GO" id="GO:0005881">
    <property type="term" value="C:cytoplasmic microtubule"/>
    <property type="evidence" value="ECO:0007669"/>
    <property type="project" value="TreeGrafter"/>
</dbReference>